<dbReference type="Gene3D" id="3.40.50.1240">
    <property type="entry name" value="Phosphoglycerate mutase-like"/>
    <property type="match status" value="1"/>
</dbReference>
<dbReference type="CDD" id="cd07067">
    <property type="entry name" value="HP_PGM_like"/>
    <property type="match status" value="1"/>
</dbReference>
<keyword evidence="3" id="KW-0324">Glycolysis</keyword>
<evidence type="ECO:0000313" key="8">
    <source>
        <dbReference type="Proteomes" id="UP001501009"/>
    </source>
</evidence>
<comment type="caution">
    <text evidence="7">The sequence shown here is derived from an EMBL/GenBank/DDBJ whole genome shotgun (WGS) entry which is preliminary data.</text>
</comment>
<comment type="similarity">
    <text evidence="1">Belongs to the phosphoglycerate mutase family. BPG-dependent PGAM subfamily.</text>
</comment>
<dbReference type="EMBL" id="BAABDE010000015">
    <property type="protein sequence ID" value="GAA3796546.1"/>
    <property type="molecule type" value="Genomic_DNA"/>
</dbReference>
<keyword evidence="8" id="KW-1185">Reference proteome</keyword>
<evidence type="ECO:0000256" key="2">
    <source>
        <dbReference type="ARBA" id="ARBA00012028"/>
    </source>
</evidence>
<evidence type="ECO:0000256" key="5">
    <source>
        <dbReference type="SAM" id="MobiDB-lite"/>
    </source>
</evidence>
<name>A0ABP7HME6_9ACTN</name>
<gene>
    <name evidence="7" type="ORF">GCM10022403_032970</name>
</gene>
<keyword evidence="6" id="KW-0472">Membrane</keyword>
<dbReference type="SUPFAM" id="SSF53254">
    <property type="entry name" value="Phosphoglycerate mutase-like"/>
    <property type="match status" value="1"/>
</dbReference>
<dbReference type="InterPro" id="IPR029033">
    <property type="entry name" value="His_PPase_superfam"/>
</dbReference>
<evidence type="ECO:0000256" key="3">
    <source>
        <dbReference type="ARBA" id="ARBA00023152"/>
    </source>
</evidence>
<dbReference type="InterPro" id="IPR013078">
    <property type="entry name" value="His_Pase_superF_clade-1"/>
</dbReference>
<keyword evidence="6" id="KW-1133">Transmembrane helix</keyword>
<reference evidence="8" key="1">
    <citation type="journal article" date="2019" name="Int. J. Syst. Evol. Microbiol.">
        <title>The Global Catalogue of Microorganisms (GCM) 10K type strain sequencing project: providing services to taxonomists for standard genome sequencing and annotation.</title>
        <authorList>
            <consortium name="The Broad Institute Genomics Platform"/>
            <consortium name="The Broad Institute Genome Sequencing Center for Infectious Disease"/>
            <person name="Wu L."/>
            <person name="Ma J."/>
        </authorList>
    </citation>
    <scope>NUCLEOTIDE SEQUENCE [LARGE SCALE GENOMIC DNA]</scope>
    <source>
        <strain evidence="8">JCM 17138</strain>
    </source>
</reference>
<feature type="compositionally biased region" description="Low complexity" evidence="5">
    <location>
        <begin position="538"/>
        <end position="554"/>
    </location>
</feature>
<accession>A0ABP7HME6</accession>
<evidence type="ECO:0000256" key="6">
    <source>
        <dbReference type="SAM" id="Phobius"/>
    </source>
</evidence>
<feature type="transmembrane region" description="Helical" evidence="6">
    <location>
        <begin position="274"/>
        <end position="298"/>
    </location>
</feature>
<feature type="transmembrane region" description="Helical" evidence="6">
    <location>
        <begin position="434"/>
        <end position="456"/>
    </location>
</feature>
<organism evidence="7 8">
    <name type="scientific">Streptomyces coacervatus</name>
    <dbReference type="NCBI Taxonomy" id="647381"/>
    <lineage>
        <taxon>Bacteria</taxon>
        <taxon>Bacillati</taxon>
        <taxon>Actinomycetota</taxon>
        <taxon>Actinomycetes</taxon>
        <taxon>Kitasatosporales</taxon>
        <taxon>Streptomycetaceae</taxon>
        <taxon>Streptomyces</taxon>
    </lineage>
</organism>
<dbReference type="Proteomes" id="UP001501009">
    <property type="component" value="Unassembled WGS sequence"/>
</dbReference>
<feature type="transmembrane region" description="Helical" evidence="6">
    <location>
        <begin position="368"/>
        <end position="389"/>
    </location>
</feature>
<dbReference type="InterPro" id="IPR005952">
    <property type="entry name" value="Phosphogly_mut1"/>
</dbReference>
<dbReference type="SMART" id="SM00855">
    <property type="entry name" value="PGAM"/>
    <property type="match status" value="1"/>
</dbReference>
<feature type="transmembrane region" description="Helical" evidence="6">
    <location>
        <begin position="336"/>
        <end position="356"/>
    </location>
</feature>
<feature type="transmembrane region" description="Helical" evidence="6">
    <location>
        <begin position="409"/>
        <end position="428"/>
    </location>
</feature>
<evidence type="ECO:0000256" key="4">
    <source>
        <dbReference type="ARBA" id="ARBA00023235"/>
    </source>
</evidence>
<keyword evidence="6" id="KW-0812">Transmembrane</keyword>
<dbReference type="PANTHER" id="PTHR11931">
    <property type="entry name" value="PHOSPHOGLYCERATE MUTASE"/>
    <property type="match status" value="1"/>
</dbReference>
<feature type="transmembrane region" description="Helical" evidence="6">
    <location>
        <begin position="242"/>
        <end position="262"/>
    </location>
</feature>
<protein>
    <recommendedName>
        <fullName evidence="2">phosphoglycerate mutase (2,3-diphosphoglycerate-dependent)</fullName>
        <ecNumber evidence="2">5.4.2.11</ecNumber>
    </recommendedName>
</protein>
<sequence length="585" mass="61850">MPLYFIRHGESQANEQNRFAGRLDAPLTTLGRRQAEQTADRVAALAANGIRIDEVHTSTLRRAQETAGTIIDRLPEPPDRVTVDEALIERDFGIYSGRNKSLVKKTIGFAGYTEAFHSPTGRPPGGETWTEMYARVAAYYDDVLLPASQAGRTVLVVAHKYIVEMFALVVAGARPESYRDFKIPNARPLSEDDLRRAVAAPAAAGLLNDLGEIVEIRLPLLIAAAAGAGTAAQLALGVHVPAWVFTLTLTALLSVGSFFAMLRVNPHTLRRPLASLHTAWPLLLPRLALGLTLLWAGHSLPLELAGLFLLLPPALVVPTLSLLWGGDYFFAVRHTVAASLALPVLLLAGLALPVMLPGGVAQAHTLTTLEPALLTYAAVLLAALVLPGAGAQALRRRDPIRAGALSTNWNWLGGLALIPLAGLATFALTPPTGLTAALAAHLLLTTTITAAALTALRGLTALFLRLRPHDTGLGRDMFITQNTPNVFLWLAMTAVLAPTTGHHPSVIGLGVALVFFLAVYVDERIFLRAHSRELSPTAAPQAPQASAGSAGSETSGEHKTPHAPARADLPLLPSGPGGVQSDSAA</sequence>
<evidence type="ECO:0000313" key="7">
    <source>
        <dbReference type="EMBL" id="GAA3796546.1"/>
    </source>
</evidence>
<evidence type="ECO:0000256" key="1">
    <source>
        <dbReference type="ARBA" id="ARBA00006717"/>
    </source>
</evidence>
<keyword evidence="4" id="KW-0413">Isomerase</keyword>
<feature type="transmembrane region" description="Helical" evidence="6">
    <location>
        <begin position="503"/>
        <end position="521"/>
    </location>
</feature>
<proteinExistence type="inferred from homology"/>
<dbReference type="Pfam" id="PF00300">
    <property type="entry name" value="His_Phos_1"/>
    <property type="match status" value="1"/>
</dbReference>
<feature type="region of interest" description="Disordered" evidence="5">
    <location>
        <begin position="536"/>
        <end position="585"/>
    </location>
</feature>
<feature type="transmembrane region" description="Helical" evidence="6">
    <location>
        <begin position="304"/>
        <end position="324"/>
    </location>
</feature>
<feature type="transmembrane region" description="Helical" evidence="6">
    <location>
        <begin position="477"/>
        <end position="497"/>
    </location>
</feature>
<dbReference type="EC" id="5.4.2.11" evidence="2"/>